<dbReference type="GO" id="GO:0050661">
    <property type="term" value="F:NADP binding"/>
    <property type="evidence" value="ECO:0007669"/>
    <property type="project" value="InterPro"/>
</dbReference>
<dbReference type="GO" id="GO:0006006">
    <property type="term" value="P:glucose metabolic process"/>
    <property type="evidence" value="ECO:0007669"/>
    <property type="project" value="InterPro"/>
</dbReference>
<evidence type="ECO:0000256" key="2">
    <source>
        <dbReference type="ARBA" id="ARBA00023277"/>
    </source>
</evidence>
<evidence type="ECO:0000313" key="4">
    <source>
        <dbReference type="EMBL" id="KAK9142983.1"/>
    </source>
</evidence>
<sequence>MLRSSPLKPPLRIPKSHRLVSVSALIVSSRSLLSPSLAQPITLVSLVSPSLSGHRPQIPNPQQVSRLALSLSTLSLWSFRLLLNQSLWSLWSIRLSPITAPQIPNPQQVDRLRLLLSTLSLGLSVSCSLLLLTALRSLSGHRSPLTALCSHRDVCYQWLAGSNISFLSLRVLQEPKYFDQYGIIERHNTSHILRTIALVFHGTPVSLEDEDIRNEKVKVLRSIRKLSRVMLFLVKYKDSSMKKGEIYLNTLTPTFFAVALYIDNARWDGVPFMIKAGMGLIKHIIDLATNELILRDVPDEAILVKVNNKIPGLGAAVGCFRIEFVYKEKYNEEIPDSYKHLLLDAKLQRRRQELTQTTLDQPVDDEAVYYKVAGDCPKGCVYSLRSLWRKKRRYVDPDASTSQMLAQRGMGNFMILNNGNTFPLLIESATTILETE</sequence>
<dbReference type="PANTHER" id="PTHR23429">
    <property type="entry name" value="GLUCOSE-6-PHOSPHATE 1-DEHYDROGENASE G6PD"/>
    <property type="match status" value="1"/>
</dbReference>
<dbReference type="PANTHER" id="PTHR23429:SF4">
    <property type="entry name" value="INACTIVE GLUCOSE-6-PHOSPHATE 1-DEHYDROGENASE 4, CHLOROPLASTIC"/>
    <property type="match status" value="1"/>
</dbReference>
<accession>A0AAP0K0Q5</accession>
<keyword evidence="1" id="KW-0521">NADP</keyword>
<reference evidence="4 5" key="1">
    <citation type="submission" date="2024-01" db="EMBL/GenBank/DDBJ databases">
        <title>Genome assemblies of Stephania.</title>
        <authorList>
            <person name="Yang L."/>
        </authorList>
    </citation>
    <scope>NUCLEOTIDE SEQUENCE [LARGE SCALE GENOMIC DNA]</scope>
    <source>
        <strain evidence="4">YNDBR</strain>
        <tissue evidence="4">Leaf</tissue>
    </source>
</reference>
<name>A0AAP0K0Q5_9MAGN</name>
<dbReference type="EMBL" id="JBBNAF010000005">
    <property type="protein sequence ID" value="KAK9142983.1"/>
    <property type="molecule type" value="Genomic_DNA"/>
</dbReference>
<keyword evidence="2" id="KW-0119">Carbohydrate metabolism</keyword>
<proteinExistence type="predicted"/>
<protein>
    <recommendedName>
        <fullName evidence="3">Glucose-6-phosphate dehydrogenase C-terminal domain-containing protein</fullName>
    </recommendedName>
</protein>
<evidence type="ECO:0000313" key="5">
    <source>
        <dbReference type="Proteomes" id="UP001420932"/>
    </source>
</evidence>
<dbReference type="SUPFAM" id="SSF55347">
    <property type="entry name" value="Glyceraldehyde-3-phosphate dehydrogenase-like, C-terminal domain"/>
    <property type="match status" value="1"/>
</dbReference>
<keyword evidence="5" id="KW-1185">Reference proteome</keyword>
<evidence type="ECO:0000256" key="1">
    <source>
        <dbReference type="ARBA" id="ARBA00022857"/>
    </source>
</evidence>
<feature type="domain" description="Glucose-6-phosphate dehydrogenase C-terminal" evidence="3">
    <location>
        <begin position="174"/>
        <end position="345"/>
    </location>
</feature>
<dbReference type="InterPro" id="IPR022675">
    <property type="entry name" value="G6P_DH_C"/>
</dbReference>
<dbReference type="Pfam" id="PF02781">
    <property type="entry name" value="G6PD_C"/>
    <property type="match status" value="1"/>
</dbReference>
<dbReference type="PRINTS" id="PR00079">
    <property type="entry name" value="G6PDHDRGNASE"/>
</dbReference>
<dbReference type="InterPro" id="IPR001282">
    <property type="entry name" value="G6P_DH"/>
</dbReference>
<dbReference type="Proteomes" id="UP001420932">
    <property type="component" value="Unassembled WGS sequence"/>
</dbReference>
<dbReference type="GO" id="GO:0004345">
    <property type="term" value="F:glucose-6-phosphate dehydrogenase activity"/>
    <property type="evidence" value="ECO:0007669"/>
    <property type="project" value="InterPro"/>
</dbReference>
<dbReference type="AlphaFoldDB" id="A0AAP0K0Q5"/>
<evidence type="ECO:0000259" key="3">
    <source>
        <dbReference type="Pfam" id="PF02781"/>
    </source>
</evidence>
<comment type="caution">
    <text evidence="4">The sequence shown here is derived from an EMBL/GenBank/DDBJ whole genome shotgun (WGS) entry which is preliminary data.</text>
</comment>
<organism evidence="4 5">
    <name type="scientific">Stephania yunnanensis</name>
    <dbReference type="NCBI Taxonomy" id="152371"/>
    <lineage>
        <taxon>Eukaryota</taxon>
        <taxon>Viridiplantae</taxon>
        <taxon>Streptophyta</taxon>
        <taxon>Embryophyta</taxon>
        <taxon>Tracheophyta</taxon>
        <taxon>Spermatophyta</taxon>
        <taxon>Magnoliopsida</taxon>
        <taxon>Ranunculales</taxon>
        <taxon>Menispermaceae</taxon>
        <taxon>Menispermoideae</taxon>
        <taxon>Cissampelideae</taxon>
        <taxon>Stephania</taxon>
    </lineage>
</organism>
<dbReference type="Gene3D" id="3.30.360.10">
    <property type="entry name" value="Dihydrodipicolinate Reductase, domain 2"/>
    <property type="match status" value="1"/>
</dbReference>
<gene>
    <name evidence="4" type="ORF">Syun_012383</name>
</gene>